<dbReference type="AlphaFoldDB" id="A0AA37RWS6"/>
<name>A0AA37RWS6_9GAMM</name>
<dbReference type="RefSeq" id="WP_095503989.1">
    <property type="nucleotide sequence ID" value="NZ_BSNC01000005.1"/>
</dbReference>
<evidence type="ECO:0000313" key="3">
    <source>
        <dbReference type="Proteomes" id="UP001161422"/>
    </source>
</evidence>
<dbReference type="Proteomes" id="UP001161422">
    <property type="component" value="Unassembled WGS sequence"/>
</dbReference>
<reference evidence="2" key="1">
    <citation type="journal article" date="2014" name="Int. J. Syst. Evol. Microbiol.">
        <title>Complete genome sequence of Corynebacterium casei LMG S-19264T (=DSM 44701T), isolated from a smear-ripened cheese.</title>
        <authorList>
            <consortium name="US DOE Joint Genome Institute (JGI-PGF)"/>
            <person name="Walter F."/>
            <person name="Albersmeier A."/>
            <person name="Kalinowski J."/>
            <person name="Ruckert C."/>
        </authorList>
    </citation>
    <scope>NUCLEOTIDE SEQUENCE</scope>
    <source>
        <strain evidence="2">NBRC 101628</strain>
    </source>
</reference>
<sequence>MKAKSTAQTLLDKFSIGASGLCALHCLLTPVLLATVPSFAAIMGDEHVFHMLLLWLILPCSAIAAFLGCTRHKDAKVMLGILAGIGLLAGTALFGHDLVGELGEKLFTMAGASVLAFAHWRNYKLCQAQSCDH</sequence>
<dbReference type="EMBL" id="BSNC01000005">
    <property type="protein sequence ID" value="GLP96664.1"/>
    <property type="molecule type" value="Genomic_DNA"/>
</dbReference>
<evidence type="ECO:0000256" key="1">
    <source>
        <dbReference type="SAM" id="Phobius"/>
    </source>
</evidence>
<keyword evidence="1" id="KW-1133">Transmembrane helix</keyword>
<comment type="caution">
    <text evidence="2">The sequence shown here is derived from an EMBL/GenBank/DDBJ whole genome shotgun (WGS) entry which is preliminary data.</text>
</comment>
<dbReference type="GO" id="GO:0015097">
    <property type="term" value="F:mercury ion transmembrane transporter activity"/>
    <property type="evidence" value="ECO:0007669"/>
    <property type="project" value="InterPro"/>
</dbReference>
<dbReference type="GO" id="GO:0016020">
    <property type="term" value="C:membrane"/>
    <property type="evidence" value="ECO:0007669"/>
    <property type="project" value="InterPro"/>
</dbReference>
<gene>
    <name evidence="2" type="ORF">GCM10007895_19700</name>
</gene>
<dbReference type="Pfam" id="PF03203">
    <property type="entry name" value="MerC"/>
    <property type="match status" value="1"/>
</dbReference>
<evidence type="ECO:0008006" key="4">
    <source>
        <dbReference type="Google" id="ProtNLM"/>
    </source>
</evidence>
<organism evidence="2 3">
    <name type="scientific">Paraferrimonas sedimenticola</name>
    <dbReference type="NCBI Taxonomy" id="375674"/>
    <lineage>
        <taxon>Bacteria</taxon>
        <taxon>Pseudomonadati</taxon>
        <taxon>Pseudomonadota</taxon>
        <taxon>Gammaproteobacteria</taxon>
        <taxon>Alteromonadales</taxon>
        <taxon>Ferrimonadaceae</taxon>
        <taxon>Paraferrimonas</taxon>
    </lineage>
</organism>
<reference evidence="2" key="2">
    <citation type="submission" date="2023-01" db="EMBL/GenBank/DDBJ databases">
        <title>Draft genome sequence of Paraferrimonas sedimenticola strain NBRC 101628.</title>
        <authorList>
            <person name="Sun Q."/>
            <person name="Mori K."/>
        </authorList>
    </citation>
    <scope>NUCLEOTIDE SEQUENCE</scope>
    <source>
        <strain evidence="2">NBRC 101628</strain>
    </source>
</reference>
<keyword evidence="1" id="KW-0472">Membrane</keyword>
<feature type="transmembrane region" description="Helical" evidence="1">
    <location>
        <begin position="21"/>
        <end position="42"/>
    </location>
</feature>
<dbReference type="InterPro" id="IPR004891">
    <property type="entry name" value="Mercury-R_MerC"/>
</dbReference>
<keyword evidence="3" id="KW-1185">Reference proteome</keyword>
<protein>
    <recommendedName>
        <fullName evidence="4">MerC mercury resistance protein</fullName>
    </recommendedName>
</protein>
<evidence type="ECO:0000313" key="2">
    <source>
        <dbReference type="EMBL" id="GLP96664.1"/>
    </source>
</evidence>
<accession>A0AA37RWS6</accession>
<keyword evidence="1" id="KW-0812">Transmembrane</keyword>
<feature type="transmembrane region" description="Helical" evidence="1">
    <location>
        <begin position="48"/>
        <end position="70"/>
    </location>
</feature>
<proteinExistence type="predicted"/>
<feature type="transmembrane region" description="Helical" evidence="1">
    <location>
        <begin position="77"/>
        <end position="96"/>
    </location>
</feature>